<comment type="caution">
    <text evidence="2">The sequence shown here is derived from an EMBL/GenBank/DDBJ whole genome shotgun (WGS) entry which is preliminary data.</text>
</comment>
<reference evidence="2" key="1">
    <citation type="journal article" date="2020" name="Fungal Divers.">
        <title>Resolving the Mortierellaceae phylogeny through synthesis of multi-gene phylogenetics and phylogenomics.</title>
        <authorList>
            <person name="Vandepol N."/>
            <person name="Liber J."/>
            <person name="Desiro A."/>
            <person name="Na H."/>
            <person name="Kennedy M."/>
            <person name="Barry K."/>
            <person name="Grigoriev I.V."/>
            <person name="Miller A.N."/>
            <person name="O'Donnell K."/>
            <person name="Stajich J.E."/>
            <person name="Bonito G."/>
        </authorList>
    </citation>
    <scope>NUCLEOTIDE SEQUENCE</scope>
    <source>
        <strain evidence="2">KOD948</strain>
    </source>
</reference>
<dbReference type="AlphaFoldDB" id="A0A9P6UAW6"/>
<evidence type="ECO:0000256" key="1">
    <source>
        <dbReference type="SAM" id="MobiDB-lite"/>
    </source>
</evidence>
<gene>
    <name evidence="2" type="ORF">BG011_001204</name>
</gene>
<organism evidence="2 3">
    <name type="scientific">Mortierella polycephala</name>
    <dbReference type="NCBI Taxonomy" id="41804"/>
    <lineage>
        <taxon>Eukaryota</taxon>
        <taxon>Fungi</taxon>
        <taxon>Fungi incertae sedis</taxon>
        <taxon>Mucoromycota</taxon>
        <taxon>Mortierellomycotina</taxon>
        <taxon>Mortierellomycetes</taxon>
        <taxon>Mortierellales</taxon>
        <taxon>Mortierellaceae</taxon>
        <taxon>Mortierella</taxon>
    </lineage>
</organism>
<evidence type="ECO:0000313" key="2">
    <source>
        <dbReference type="EMBL" id="KAG0266745.1"/>
    </source>
</evidence>
<dbReference type="OrthoDB" id="5598843at2759"/>
<evidence type="ECO:0000313" key="3">
    <source>
        <dbReference type="Proteomes" id="UP000726737"/>
    </source>
</evidence>
<proteinExistence type="predicted"/>
<dbReference type="Proteomes" id="UP000726737">
    <property type="component" value="Unassembled WGS sequence"/>
</dbReference>
<feature type="region of interest" description="Disordered" evidence="1">
    <location>
        <begin position="17"/>
        <end position="48"/>
    </location>
</feature>
<sequence>MYHELSIMLSSANDRKQFVSTGGARRKASQSTTSTSSANLELGSKSQTTETYAPVNNFNTQDVINHFDRSWKAALDSFHQPNPSNPAKSEMYKGTETMAWANKVAPKGAMSTGADFLAELKRKQATSP</sequence>
<protein>
    <submittedName>
        <fullName evidence="2">Uncharacterized protein</fullName>
    </submittedName>
</protein>
<accession>A0A9P6UAW6</accession>
<name>A0A9P6UAW6_9FUNG</name>
<dbReference type="EMBL" id="JAAAJA010000013">
    <property type="protein sequence ID" value="KAG0266745.1"/>
    <property type="molecule type" value="Genomic_DNA"/>
</dbReference>
<keyword evidence="3" id="KW-1185">Reference proteome</keyword>